<dbReference type="NCBIfam" id="NF004079">
    <property type="entry name" value="PRK05584.1"/>
    <property type="match status" value="1"/>
</dbReference>
<evidence type="ECO:0000256" key="2">
    <source>
        <dbReference type="ARBA" id="ARBA00011974"/>
    </source>
</evidence>
<comment type="pathway">
    <text evidence="1">Amino-acid biosynthesis; L-methionine biosynthesis via salvage pathway; S-methyl-5-thio-alpha-D-ribose 1-phosphate from S-methyl-5'-thioadenosine (hydrolase route): step 1/2.</text>
</comment>
<evidence type="ECO:0000256" key="3">
    <source>
        <dbReference type="ARBA" id="ARBA00022605"/>
    </source>
</evidence>
<evidence type="ECO:0000313" key="7">
    <source>
        <dbReference type="EMBL" id="EHO74634.1"/>
    </source>
</evidence>
<evidence type="ECO:0000256" key="1">
    <source>
        <dbReference type="ARBA" id="ARBA00004945"/>
    </source>
</evidence>
<dbReference type="GO" id="GO:0019284">
    <property type="term" value="P:L-methionine salvage from S-adenosylmethionine"/>
    <property type="evidence" value="ECO:0007669"/>
    <property type="project" value="TreeGrafter"/>
</dbReference>
<reference evidence="7 8" key="1">
    <citation type="submission" date="2011-12" db="EMBL/GenBank/DDBJ databases">
        <title>The Genome Sequence of Prevotella micans F0438.</title>
        <authorList>
            <consortium name="The Broad Institute Genome Sequencing Platform"/>
            <person name="Earl A."/>
            <person name="Ward D."/>
            <person name="Feldgarden M."/>
            <person name="Gevers D."/>
            <person name="Izard J."/>
            <person name="Baranova O.V."/>
            <person name="Blanton J.M."/>
            <person name="Wade W.G."/>
            <person name="Dewhirst F.E."/>
            <person name="Young S.K."/>
            <person name="Zeng Q."/>
            <person name="Gargeya S."/>
            <person name="Fitzgerald M."/>
            <person name="Haas B."/>
            <person name="Abouelleil A."/>
            <person name="Alvarado L."/>
            <person name="Arachchi H.M."/>
            <person name="Berlin A."/>
            <person name="Chapman S.B."/>
            <person name="Gearin G."/>
            <person name="Goldberg J."/>
            <person name="Griggs A."/>
            <person name="Gujja S."/>
            <person name="Hansen M."/>
            <person name="Heiman D."/>
            <person name="Howarth C."/>
            <person name="Larimer J."/>
            <person name="Lui A."/>
            <person name="MacDonald P.J.P."/>
            <person name="McCowen C."/>
            <person name="Montmayeur A."/>
            <person name="Murphy C."/>
            <person name="Neiman D."/>
            <person name="Pearson M."/>
            <person name="Priest M."/>
            <person name="Roberts A."/>
            <person name="Saif S."/>
            <person name="Shea T."/>
            <person name="Sisk P."/>
            <person name="Stolte C."/>
            <person name="Sykes S."/>
            <person name="Wortman J."/>
            <person name="Nusbaum C."/>
            <person name="Birren B."/>
        </authorList>
    </citation>
    <scope>NUCLEOTIDE SEQUENCE [LARGE SCALE GENOMIC DNA]</scope>
    <source>
        <strain evidence="7 8">F0438</strain>
    </source>
</reference>
<dbReference type="eggNOG" id="COG0775">
    <property type="taxonomic scope" value="Bacteria"/>
</dbReference>
<evidence type="ECO:0000259" key="6">
    <source>
        <dbReference type="Pfam" id="PF01048"/>
    </source>
</evidence>
<dbReference type="Gene3D" id="3.40.50.1580">
    <property type="entry name" value="Nucleoside phosphorylase domain"/>
    <property type="match status" value="1"/>
</dbReference>
<keyword evidence="8" id="KW-1185">Reference proteome</keyword>
<dbReference type="PATRIC" id="fig|883158.3.peg.204"/>
<dbReference type="InterPro" id="IPR010049">
    <property type="entry name" value="MTA_SAH_Nsdase"/>
</dbReference>
<dbReference type="PANTHER" id="PTHR46832">
    <property type="entry name" value="5'-METHYLTHIOADENOSINE/S-ADENOSYLHOMOCYSTEINE NUCLEOSIDASE"/>
    <property type="match status" value="1"/>
</dbReference>
<dbReference type="GO" id="GO:0008930">
    <property type="term" value="F:methylthioadenosine nucleosidase activity"/>
    <property type="evidence" value="ECO:0007669"/>
    <property type="project" value="InterPro"/>
</dbReference>
<evidence type="ECO:0000313" key="8">
    <source>
        <dbReference type="Proteomes" id="UP000016023"/>
    </source>
</evidence>
<sequence>MKTAIIVAMDKEFKQLKSILDNITTEQRGKNEFVIGNTAGKEVILMKCGIGKVNAAVGTVELINNFHPDLIISSGCAGGADKELEVMDVAVASECAYHDAYCGNEVSFGQIIGMPARFEAPRELVEKALSLNELEWEGKLRIRSGLTVSGEWFVDSREKMKSILNQFPDAMAVDMESCAIAQVCHIYGVKFISFRVISDVPLNDHQASQYFDFWERIADGSFEVTKHFLRII</sequence>
<dbReference type="NCBIfam" id="TIGR01704">
    <property type="entry name" value="MTA_SAH-Nsdase"/>
    <property type="match status" value="1"/>
</dbReference>
<gene>
    <name evidence="7" type="ORF">HMPREF9140_00192</name>
</gene>
<dbReference type="SUPFAM" id="SSF53167">
    <property type="entry name" value="Purine and uridine phosphorylases"/>
    <property type="match status" value="1"/>
</dbReference>
<keyword evidence="5" id="KW-0486">Methionine biosynthesis</keyword>
<dbReference type="Proteomes" id="UP000016023">
    <property type="component" value="Unassembled WGS sequence"/>
</dbReference>
<dbReference type="EMBL" id="AGWK01000005">
    <property type="protein sequence ID" value="EHO74634.1"/>
    <property type="molecule type" value="Genomic_DNA"/>
</dbReference>
<accession>H1PZV4</accession>
<evidence type="ECO:0000256" key="4">
    <source>
        <dbReference type="ARBA" id="ARBA00022801"/>
    </source>
</evidence>
<dbReference type="InterPro" id="IPR035994">
    <property type="entry name" value="Nucleoside_phosphorylase_sf"/>
</dbReference>
<feature type="domain" description="Nucleoside phosphorylase" evidence="6">
    <location>
        <begin position="3"/>
        <end position="216"/>
    </location>
</feature>
<dbReference type="AlphaFoldDB" id="H1PZV4"/>
<proteinExistence type="predicted"/>
<dbReference type="GO" id="GO:0019509">
    <property type="term" value="P:L-methionine salvage from methylthioadenosine"/>
    <property type="evidence" value="ECO:0007669"/>
    <property type="project" value="UniProtKB-UniPathway"/>
</dbReference>
<dbReference type="InterPro" id="IPR000845">
    <property type="entry name" value="Nucleoside_phosphorylase_d"/>
</dbReference>
<dbReference type="CDD" id="cd09008">
    <property type="entry name" value="MTAN"/>
    <property type="match status" value="1"/>
</dbReference>
<name>H1PZV4_9BACT</name>
<comment type="caution">
    <text evidence="7">The sequence shown here is derived from an EMBL/GenBank/DDBJ whole genome shotgun (WGS) entry which is preliminary data.</text>
</comment>
<dbReference type="RefSeq" id="WP_006951120.1">
    <property type="nucleotide sequence ID" value="NZ_JH594521.1"/>
</dbReference>
<dbReference type="Pfam" id="PF01048">
    <property type="entry name" value="PNP_UDP_1"/>
    <property type="match status" value="1"/>
</dbReference>
<protein>
    <recommendedName>
        <fullName evidence="2">adenosylhomocysteine nucleosidase</fullName>
        <ecNumber evidence="2">3.2.2.9</ecNumber>
    </recommendedName>
</protein>
<keyword evidence="3" id="KW-0028">Amino-acid biosynthesis</keyword>
<dbReference type="GO" id="GO:0008782">
    <property type="term" value="F:adenosylhomocysteine nucleosidase activity"/>
    <property type="evidence" value="ECO:0007669"/>
    <property type="project" value="UniProtKB-EC"/>
</dbReference>
<dbReference type="GO" id="GO:0005829">
    <property type="term" value="C:cytosol"/>
    <property type="evidence" value="ECO:0007669"/>
    <property type="project" value="TreeGrafter"/>
</dbReference>
<dbReference type="GO" id="GO:0009164">
    <property type="term" value="P:nucleoside catabolic process"/>
    <property type="evidence" value="ECO:0007669"/>
    <property type="project" value="InterPro"/>
</dbReference>
<dbReference type="EC" id="3.2.2.9" evidence="2"/>
<evidence type="ECO:0000256" key="5">
    <source>
        <dbReference type="ARBA" id="ARBA00023167"/>
    </source>
</evidence>
<keyword evidence="4" id="KW-0378">Hydrolase</keyword>
<dbReference type="STRING" id="883158.HMPREF9140_00192"/>
<dbReference type="HOGENOM" id="CLU_031248_2_2_10"/>
<dbReference type="UniPathway" id="UPA00904">
    <property type="reaction ID" value="UER00871"/>
</dbReference>
<organism evidence="7 8">
    <name type="scientific">Prevotella micans F0438</name>
    <dbReference type="NCBI Taxonomy" id="883158"/>
    <lineage>
        <taxon>Bacteria</taxon>
        <taxon>Pseudomonadati</taxon>
        <taxon>Bacteroidota</taxon>
        <taxon>Bacteroidia</taxon>
        <taxon>Bacteroidales</taxon>
        <taxon>Prevotellaceae</taxon>
        <taxon>Prevotella</taxon>
    </lineage>
</organism>
<dbReference type="PANTHER" id="PTHR46832:SF1">
    <property type="entry name" value="5'-METHYLTHIOADENOSINE_S-ADENOSYLHOMOCYSTEINE NUCLEOSIDASE"/>
    <property type="match status" value="1"/>
</dbReference>